<dbReference type="EMBL" id="ML208298">
    <property type="protein sequence ID" value="TFK71388.1"/>
    <property type="molecule type" value="Genomic_DNA"/>
</dbReference>
<proteinExistence type="predicted"/>
<protein>
    <submittedName>
        <fullName evidence="1">Uncharacterized protein</fullName>
    </submittedName>
</protein>
<evidence type="ECO:0000313" key="2">
    <source>
        <dbReference type="Proteomes" id="UP000308600"/>
    </source>
</evidence>
<accession>A0ACD3B081</accession>
<evidence type="ECO:0000313" key="1">
    <source>
        <dbReference type="EMBL" id="TFK71388.1"/>
    </source>
</evidence>
<name>A0ACD3B081_9AGAR</name>
<gene>
    <name evidence="1" type="ORF">BDN72DRAFT_958069</name>
</gene>
<dbReference type="Proteomes" id="UP000308600">
    <property type="component" value="Unassembled WGS sequence"/>
</dbReference>
<sequence>MTDDPASRLPFESPAYASPFALSSTLSSAPHSSPLYRDPNLSEWPFLKPSLVTASQKACWPSSPARFYPLHPGNRVALCSLPAFDNSFPSSSASPKHSISDPRYLKTSSPALPLPPHLLLSPPTFGRDLESMPFGQHLDADWLQNPDVSPVIHAGSQEHSERITISPPDTKPPFLEKLNRQTPTPESKDHSAQSSSSLLKSPIKTPSRRSANVARFSTPSRLAPLKGLSSPLTPLTPIPEYPSTRSYTKKRKLLDQSSKPLPKRLRSSGRIEVAQSLPPLSTRSTRSSKQVVQRSAAAPRSPQFTLRSPPTSRATEISPEFDLFYRRFPASSYFQPPDLQSPCTLFRVQHPGGTYNPPRSPLDLYTPRFVKGKGAEKVGLCPICVESPHRGGEDKKLWLAMKFSAFNYHMQCAHGISASTGQPFSPPVAFRTAKRPNAGKHERDEIKEGKCHKCTRWVAIEGVKDVQSKIKELYWWKHATSCHQGTTFLSQDEVFESDDVYEQLQQYT</sequence>
<organism evidence="1 2">
    <name type="scientific">Pluteus cervinus</name>
    <dbReference type="NCBI Taxonomy" id="181527"/>
    <lineage>
        <taxon>Eukaryota</taxon>
        <taxon>Fungi</taxon>
        <taxon>Dikarya</taxon>
        <taxon>Basidiomycota</taxon>
        <taxon>Agaricomycotina</taxon>
        <taxon>Agaricomycetes</taxon>
        <taxon>Agaricomycetidae</taxon>
        <taxon>Agaricales</taxon>
        <taxon>Pluteineae</taxon>
        <taxon>Pluteaceae</taxon>
        <taxon>Pluteus</taxon>
    </lineage>
</organism>
<reference evidence="1 2" key="1">
    <citation type="journal article" date="2019" name="Nat. Ecol. Evol.">
        <title>Megaphylogeny resolves global patterns of mushroom evolution.</title>
        <authorList>
            <person name="Varga T."/>
            <person name="Krizsan K."/>
            <person name="Foldi C."/>
            <person name="Dima B."/>
            <person name="Sanchez-Garcia M."/>
            <person name="Sanchez-Ramirez S."/>
            <person name="Szollosi G.J."/>
            <person name="Szarkandi J.G."/>
            <person name="Papp V."/>
            <person name="Albert L."/>
            <person name="Andreopoulos W."/>
            <person name="Angelini C."/>
            <person name="Antonin V."/>
            <person name="Barry K.W."/>
            <person name="Bougher N.L."/>
            <person name="Buchanan P."/>
            <person name="Buyck B."/>
            <person name="Bense V."/>
            <person name="Catcheside P."/>
            <person name="Chovatia M."/>
            <person name="Cooper J."/>
            <person name="Damon W."/>
            <person name="Desjardin D."/>
            <person name="Finy P."/>
            <person name="Geml J."/>
            <person name="Haridas S."/>
            <person name="Hughes K."/>
            <person name="Justo A."/>
            <person name="Karasinski D."/>
            <person name="Kautmanova I."/>
            <person name="Kiss B."/>
            <person name="Kocsube S."/>
            <person name="Kotiranta H."/>
            <person name="LaButti K.M."/>
            <person name="Lechner B.E."/>
            <person name="Liimatainen K."/>
            <person name="Lipzen A."/>
            <person name="Lukacs Z."/>
            <person name="Mihaltcheva S."/>
            <person name="Morgado L.N."/>
            <person name="Niskanen T."/>
            <person name="Noordeloos M.E."/>
            <person name="Ohm R.A."/>
            <person name="Ortiz-Santana B."/>
            <person name="Ovrebo C."/>
            <person name="Racz N."/>
            <person name="Riley R."/>
            <person name="Savchenko A."/>
            <person name="Shiryaev A."/>
            <person name="Soop K."/>
            <person name="Spirin V."/>
            <person name="Szebenyi C."/>
            <person name="Tomsovsky M."/>
            <person name="Tulloss R.E."/>
            <person name="Uehling J."/>
            <person name="Grigoriev I.V."/>
            <person name="Vagvolgyi C."/>
            <person name="Papp T."/>
            <person name="Martin F.M."/>
            <person name="Miettinen O."/>
            <person name="Hibbett D.S."/>
            <person name="Nagy L.G."/>
        </authorList>
    </citation>
    <scope>NUCLEOTIDE SEQUENCE [LARGE SCALE GENOMIC DNA]</scope>
    <source>
        <strain evidence="1 2">NL-1719</strain>
    </source>
</reference>
<keyword evidence="2" id="KW-1185">Reference proteome</keyword>